<dbReference type="PANTHER" id="PTHR46696">
    <property type="entry name" value="P450, PUTATIVE (EUROFUNG)-RELATED"/>
    <property type="match status" value="1"/>
</dbReference>
<dbReference type="GO" id="GO:0004497">
    <property type="term" value="F:monooxygenase activity"/>
    <property type="evidence" value="ECO:0007669"/>
    <property type="project" value="UniProtKB-KW"/>
</dbReference>
<dbReference type="InterPro" id="IPR001041">
    <property type="entry name" value="2Fe-2S_ferredoxin-type"/>
</dbReference>
<feature type="domain" description="FAD-binding FR-type" evidence="9">
    <location>
        <begin position="434"/>
        <end position="536"/>
    </location>
</feature>
<dbReference type="InterPro" id="IPR001128">
    <property type="entry name" value="Cyt_P450"/>
</dbReference>
<dbReference type="Pfam" id="PF00067">
    <property type="entry name" value="p450"/>
    <property type="match status" value="1"/>
</dbReference>
<organism evidence="10 11">
    <name type="scientific">Gordonia insulae</name>
    <dbReference type="NCBI Taxonomy" id="2420509"/>
    <lineage>
        <taxon>Bacteria</taxon>
        <taxon>Bacillati</taxon>
        <taxon>Actinomycetota</taxon>
        <taxon>Actinomycetes</taxon>
        <taxon>Mycobacteriales</taxon>
        <taxon>Gordoniaceae</taxon>
        <taxon>Gordonia</taxon>
    </lineage>
</organism>
<accession>A0A3G8JSJ9</accession>
<dbReference type="GO" id="GO:0005506">
    <property type="term" value="F:iron ion binding"/>
    <property type="evidence" value="ECO:0007669"/>
    <property type="project" value="InterPro"/>
</dbReference>
<dbReference type="InterPro" id="IPR002397">
    <property type="entry name" value="Cyt_P450_B"/>
</dbReference>
<dbReference type="Pfam" id="PF00175">
    <property type="entry name" value="NAD_binding_1"/>
    <property type="match status" value="1"/>
</dbReference>
<dbReference type="InterPro" id="IPR012675">
    <property type="entry name" value="Beta-grasp_dom_sf"/>
</dbReference>
<proteinExistence type="inferred from homology"/>
<sequence>MTISIEKPFVENGYDPIYDPFTDEFQNDPFSVYARLRREAPVYYNEKWDFYALSRYDDVRTALRDHETYLSFEGVDIDDPEQEQSRYPGMLPNIDNPRHDQLRAAVQRSFMPRSIRALTEEVREVCDRLIDGFAYQSEVDISADYAWPIPFEVFYNFLGMPEGEIRDKFVEWTHGIKDRHPGTPELTEVARESSQQLREYLAFLLRERRNEPRDDVLTAIVQAEIDGQPLAPEEIDFAAEATGLAFALYLGGVETTAGTMSTLFEQLALAPDQQQALHDDPSLIPRAVEESLRFRTIFQVTARTTSRPVEVNGVHIPQGKRVFLILGSANLDETVFENAEKFDILRTPKPHLAFGEGLHGCLGNPLARLETTVALEQLVARKEIFELNGVPRRYVTTPNGYVLDRVPVSFNGFRTSTASSELAGRGATPEIDHESVIEATVINRVDAADDVVFITFAAQDGSPLPPWAPGAHIDVQLGPDLVRQYSLCGDPADRRSYTIGVLNAPASRGGSRYVHSSIHLGDTVVIRGPRNHFPLVDAQRYLFIAGGIGITPIAAMVRAAEARGKAWTLVYGGRTLESMALRKEFEAFGIDRVTLWPQDTHGIIDLPQVLGSPDTGTAVYTCGPEPLLTAVEEICNASWPSGACHVERFTPKVIDHSADSEFEIELASSGRVITVPADQSVLTSLADAGVHILSSCGEGTCGTCETPVVAGEIDHRDSILTAEEQARNDCMMVCVSRAKCPRLVLDV</sequence>
<dbReference type="Gene3D" id="1.10.630.10">
    <property type="entry name" value="Cytochrome P450"/>
    <property type="match status" value="1"/>
</dbReference>
<dbReference type="Gene3D" id="3.10.20.30">
    <property type="match status" value="1"/>
</dbReference>
<evidence type="ECO:0000256" key="6">
    <source>
        <dbReference type="ARBA" id="ARBA00023004"/>
    </source>
</evidence>
<dbReference type="GO" id="GO:0051537">
    <property type="term" value="F:2 iron, 2 sulfur cluster binding"/>
    <property type="evidence" value="ECO:0007669"/>
    <property type="project" value="InterPro"/>
</dbReference>
<dbReference type="SUPFAM" id="SSF52343">
    <property type="entry name" value="Ferredoxin reductase-like, C-terminal NADP-linked domain"/>
    <property type="match status" value="1"/>
</dbReference>
<keyword evidence="11" id="KW-1185">Reference proteome</keyword>
<dbReference type="PRINTS" id="PR00359">
    <property type="entry name" value="BP450"/>
</dbReference>
<dbReference type="InterPro" id="IPR006058">
    <property type="entry name" value="2Fe2S_fd_BS"/>
</dbReference>
<evidence type="ECO:0000259" key="9">
    <source>
        <dbReference type="PROSITE" id="PS51384"/>
    </source>
</evidence>
<keyword evidence="10" id="KW-0223">Dioxygenase</keyword>
<dbReference type="InterPro" id="IPR036010">
    <property type="entry name" value="2Fe-2S_ferredoxin-like_sf"/>
</dbReference>
<dbReference type="GO" id="GO:0051213">
    <property type="term" value="F:dioxygenase activity"/>
    <property type="evidence" value="ECO:0007669"/>
    <property type="project" value="UniProtKB-KW"/>
</dbReference>
<dbReference type="PROSITE" id="PS51085">
    <property type="entry name" value="2FE2S_FER_2"/>
    <property type="match status" value="1"/>
</dbReference>
<evidence type="ECO:0000313" key="11">
    <source>
        <dbReference type="Proteomes" id="UP000271469"/>
    </source>
</evidence>
<dbReference type="PROSITE" id="PS00197">
    <property type="entry name" value="2FE2S_FER_1"/>
    <property type="match status" value="1"/>
</dbReference>
<dbReference type="Gene3D" id="2.40.30.10">
    <property type="entry name" value="Translation factors"/>
    <property type="match status" value="1"/>
</dbReference>
<dbReference type="InterPro" id="IPR017938">
    <property type="entry name" value="Riboflavin_synthase-like_b-brl"/>
</dbReference>
<dbReference type="EC" id="1.-.-.-" evidence="10"/>
<dbReference type="InterPro" id="IPR017927">
    <property type="entry name" value="FAD-bd_FR_type"/>
</dbReference>
<dbReference type="PANTHER" id="PTHR46696:SF6">
    <property type="entry name" value="P450, PUTATIVE (EUROFUNG)-RELATED"/>
    <property type="match status" value="1"/>
</dbReference>
<dbReference type="PROSITE" id="PS51384">
    <property type="entry name" value="FAD_FR"/>
    <property type="match status" value="1"/>
</dbReference>
<keyword evidence="5 10" id="KW-0560">Oxidoreductase</keyword>
<evidence type="ECO:0000256" key="7">
    <source>
        <dbReference type="ARBA" id="ARBA00023033"/>
    </source>
</evidence>
<dbReference type="PRINTS" id="PR00385">
    <property type="entry name" value="P450"/>
</dbReference>
<gene>
    <name evidence="10" type="primary">pobB_4</name>
    <name evidence="10" type="ORF">D7316_04150</name>
</gene>
<dbReference type="GO" id="GO:0020037">
    <property type="term" value="F:heme binding"/>
    <property type="evidence" value="ECO:0007669"/>
    <property type="project" value="InterPro"/>
</dbReference>
<protein>
    <submittedName>
        <fullName evidence="10">Phenoxybenzoate dioxygenase subunit beta</fullName>
        <ecNumber evidence="10">1.-.-.-</ecNumber>
    </submittedName>
</protein>
<comment type="cofactor">
    <cofactor evidence="1">
        <name>heme</name>
        <dbReference type="ChEBI" id="CHEBI:30413"/>
    </cofactor>
</comment>
<comment type="similarity">
    <text evidence="2">Belongs to the cytochrome P450 family.</text>
</comment>
<dbReference type="CDD" id="cd06185">
    <property type="entry name" value="PDR_like"/>
    <property type="match status" value="1"/>
</dbReference>
<dbReference type="CDD" id="cd00207">
    <property type="entry name" value="fer2"/>
    <property type="match status" value="1"/>
</dbReference>
<dbReference type="OrthoDB" id="502624at2"/>
<keyword evidence="4" id="KW-0479">Metal-binding</keyword>
<dbReference type="InterPro" id="IPR001433">
    <property type="entry name" value="OxRdtase_FAD/NAD-bd"/>
</dbReference>
<reference evidence="10 11" key="1">
    <citation type="submission" date="2018-11" db="EMBL/GenBank/DDBJ databases">
        <title>Gordonia insulae sp. nov., isolated from an island soil.</title>
        <authorList>
            <person name="Kim Y.S."/>
            <person name="Kim S.B."/>
        </authorList>
    </citation>
    <scope>NUCLEOTIDE SEQUENCE [LARGE SCALE GENOMIC DNA]</scope>
    <source>
        <strain evidence="10 11">MMS17-SY073</strain>
    </source>
</reference>
<dbReference type="PROSITE" id="PS00086">
    <property type="entry name" value="CYTOCHROME_P450"/>
    <property type="match status" value="1"/>
</dbReference>
<dbReference type="Pfam" id="PF00111">
    <property type="entry name" value="Fer2"/>
    <property type="match status" value="1"/>
</dbReference>
<evidence type="ECO:0000256" key="5">
    <source>
        <dbReference type="ARBA" id="ARBA00023002"/>
    </source>
</evidence>
<dbReference type="SUPFAM" id="SSF54292">
    <property type="entry name" value="2Fe-2S ferredoxin-like"/>
    <property type="match status" value="1"/>
</dbReference>
<dbReference type="KEGG" id="gom:D7316_04150"/>
<dbReference type="InterPro" id="IPR017972">
    <property type="entry name" value="Cyt_P450_CS"/>
</dbReference>
<keyword evidence="6" id="KW-0408">Iron</keyword>
<dbReference type="AlphaFoldDB" id="A0A3G8JSJ9"/>
<dbReference type="InterPro" id="IPR039261">
    <property type="entry name" value="FNR_nucleotide-bd"/>
</dbReference>
<keyword evidence="7" id="KW-0503">Monooxygenase</keyword>
<dbReference type="SUPFAM" id="SSF48264">
    <property type="entry name" value="Cytochrome P450"/>
    <property type="match status" value="1"/>
</dbReference>
<dbReference type="SUPFAM" id="SSF63380">
    <property type="entry name" value="Riboflavin synthase domain-like"/>
    <property type="match status" value="1"/>
</dbReference>
<keyword evidence="3" id="KW-0349">Heme</keyword>
<evidence type="ECO:0000256" key="2">
    <source>
        <dbReference type="ARBA" id="ARBA00010617"/>
    </source>
</evidence>
<name>A0A3G8JSJ9_9ACTN</name>
<dbReference type="GO" id="GO:0016705">
    <property type="term" value="F:oxidoreductase activity, acting on paired donors, with incorporation or reduction of molecular oxygen"/>
    <property type="evidence" value="ECO:0007669"/>
    <property type="project" value="InterPro"/>
</dbReference>
<dbReference type="RefSeq" id="WP_124709880.1">
    <property type="nucleotide sequence ID" value="NZ_CP033972.1"/>
</dbReference>
<evidence type="ECO:0000259" key="8">
    <source>
        <dbReference type="PROSITE" id="PS51085"/>
    </source>
</evidence>
<dbReference type="Proteomes" id="UP000271469">
    <property type="component" value="Chromosome"/>
</dbReference>
<dbReference type="FunFam" id="1.10.630.10:FF:000018">
    <property type="entry name" value="Cytochrome P450 monooxygenase"/>
    <property type="match status" value="1"/>
</dbReference>
<evidence type="ECO:0000256" key="3">
    <source>
        <dbReference type="ARBA" id="ARBA00022617"/>
    </source>
</evidence>
<dbReference type="InterPro" id="IPR036396">
    <property type="entry name" value="Cyt_P450_sf"/>
</dbReference>
<feature type="domain" description="2Fe-2S ferredoxin-type" evidence="8">
    <location>
        <begin position="662"/>
        <end position="747"/>
    </location>
</feature>
<evidence type="ECO:0000256" key="1">
    <source>
        <dbReference type="ARBA" id="ARBA00001971"/>
    </source>
</evidence>
<dbReference type="Gene3D" id="3.40.50.80">
    <property type="entry name" value="Nucleotide-binding domain of ferredoxin-NADP reductase (FNR) module"/>
    <property type="match status" value="1"/>
</dbReference>
<evidence type="ECO:0000313" key="10">
    <source>
        <dbReference type="EMBL" id="AZG47539.1"/>
    </source>
</evidence>
<dbReference type="EMBL" id="CP033972">
    <property type="protein sequence ID" value="AZG47539.1"/>
    <property type="molecule type" value="Genomic_DNA"/>
</dbReference>
<evidence type="ECO:0000256" key="4">
    <source>
        <dbReference type="ARBA" id="ARBA00022723"/>
    </source>
</evidence>